<name>A0A392UM96_9FABA</name>
<dbReference type="EMBL" id="LXQA010827347">
    <property type="protein sequence ID" value="MCI72885.1"/>
    <property type="molecule type" value="Genomic_DNA"/>
</dbReference>
<keyword evidence="2" id="KW-1185">Reference proteome</keyword>
<proteinExistence type="predicted"/>
<dbReference type="Proteomes" id="UP000265520">
    <property type="component" value="Unassembled WGS sequence"/>
</dbReference>
<reference evidence="1 2" key="1">
    <citation type="journal article" date="2018" name="Front. Plant Sci.">
        <title>Red Clover (Trifolium pratense) and Zigzag Clover (T. medium) - A Picture of Genomic Similarities and Differences.</title>
        <authorList>
            <person name="Dluhosova J."/>
            <person name="Istvanek J."/>
            <person name="Nedelnik J."/>
            <person name="Repkova J."/>
        </authorList>
    </citation>
    <scope>NUCLEOTIDE SEQUENCE [LARGE SCALE GENOMIC DNA]</scope>
    <source>
        <strain evidence="2">cv. 10/8</strain>
        <tissue evidence="1">Leaf</tissue>
    </source>
</reference>
<sequence length="70" mass="7716">AWQPPQVGVVKWNNDAVIFDTEQNIGMGAFLRDEAGRLITAIITNTDAVMTATGLYQGIKWIKSFGYRGV</sequence>
<evidence type="ECO:0000313" key="1">
    <source>
        <dbReference type="EMBL" id="MCI72885.1"/>
    </source>
</evidence>
<evidence type="ECO:0008006" key="3">
    <source>
        <dbReference type="Google" id="ProtNLM"/>
    </source>
</evidence>
<feature type="non-terminal residue" evidence="1">
    <location>
        <position position="1"/>
    </location>
</feature>
<dbReference type="AlphaFoldDB" id="A0A392UM96"/>
<evidence type="ECO:0000313" key="2">
    <source>
        <dbReference type="Proteomes" id="UP000265520"/>
    </source>
</evidence>
<organism evidence="1 2">
    <name type="scientific">Trifolium medium</name>
    <dbReference type="NCBI Taxonomy" id="97028"/>
    <lineage>
        <taxon>Eukaryota</taxon>
        <taxon>Viridiplantae</taxon>
        <taxon>Streptophyta</taxon>
        <taxon>Embryophyta</taxon>
        <taxon>Tracheophyta</taxon>
        <taxon>Spermatophyta</taxon>
        <taxon>Magnoliopsida</taxon>
        <taxon>eudicotyledons</taxon>
        <taxon>Gunneridae</taxon>
        <taxon>Pentapetalae</taxon>
        <taxon>rosids</taxon>
        <taxon>fabids</taxon>
        <taxon>Fabales</taxon>
        <taxon>Fabaceae</taxon>
        <taxon>Papilionoideae</taxon>
        <taxon>50 kb inversion clade</taxon>
        <taxon>NPAAA clade</taxon>
        <taxon>Hologalegina</taxon>
        <taxon>IRL clade</taxon>
        <taxon>Trifolieae</taxon>
        <taxon>Trifolium</taxon>
    </lineage>
</organism>
<protein>
    <recommendedName>
        <fullName evidence="3">RNase H type-1 domain-containing protein</fullName>
    </recommendedName>
</protein>
<accession>A0A392UM96</accession>
<comment type="caution">
    <text evidence="1">The sequence shown here is derived from an EMBL/GenBank/DDBJ whole genome shotgun (WGS) entry which is preliminary data.</text>
</comment>